<name>A0A2C6L276_9FIRM</name>
<accession>A0A2C6L276</accession>
<dbReference type="Proteomes" id="UP000222564">
    <property type="component" value="Unassembled WGS sequence"/>
</dbReference>
<sequence length="86" mass="10259">MNGRISEMAKRGLVFDIEHSGQRYVALAPVVISFFEFTFMRARDDLPMKELAQLFKQYMMEDDRFARSVFGRLRQSWPQNPFVRYS</sequence>
<reference evidence="1 2" key="1">
    <citation type="submission" date="2013-09" db="EMBL/GenBank/DDBJ databases">
        <title>Biodegradation of hydrocarbons in the deep terrestrial subsurface : characterization of a microbial consortium composed of two Desulfotomaculum species originating from a deep geological formation.</title>
        <authorList>
            <person name="Aullo T."/>
            <person name="Berlendis S."/>
            <person name="Lascourreges J.-F."/>
            <person name="Dessort D."/>
            <person name="Saint-Laurent S."/>
            <person name="Schraauwers B."/>
            <person name="Mas J."/>
            <person name="Magot M."/>
            <person name="Ranchou-Peyruse A."/>
        </authorList>
    </citation>
    <scope>NUCLEOTIDE SEQUENCE [LARGE SCALE GENOMIC DNA]</scope>
    <source>
        <strain evidence="1 2">Bs107</strain>
    </source>
</reference>
<evidence type="ECO:0000313" key="2">
    <source>
        <dbReference type="Proteomes" id="UP000222564"/>
    </source>
</evidence>
<keyword evidence="2" id="KW-1185">Reference proteome</keyword>
<evidence type="ECO:0000313" key="1">
    <source>
        <dbReference type="EMBL" id="PHJ37901.1"/>
    </source>
</evidence>
<dbReference type="AlphaFoldDB" id="A0A2C6L276"/>
<comment type="caution">
    <text evidence="1">The sequence shown here is derived from an EMBL/GenBank/DDBJ whole genome shotgun (WGS) entry which is preliminary data.</text>
</comment>
<proteinExistence type="predicted"/>
<protein>
    <submittedName>
        <fullName evidence="1">Uncharacterized protein</fullName>
    </submittedName>
</protein>
<organism evidence="1 2">
    <name type="scientific">Desulforamulus profundi</name>
    <dbReference type="NCBI Taxonomy" id="1383067"/>
    <lineage>
        <taxon>Bacteria</taxon>
        <taxon>Bacillati</taxon>
        <taxon>Bacillota</taxon>
        <taxon>Clostridia</taxon>
        <taxon>Eubacteriales</taxon>
        <taxon>Peptococcaceae</taxon>
        <taxon>Desulforamulus</taxon>
    </lineage>
</organism>
<gene>
    <name evidence="1" type="ORF">P378_13255</name>
</gene>
<dbReference type="EMBL" id="AWQQ01000069">
    <property type="protein sequence ID" value="PHJ37901.1"/>
    <property type="molecule type" value="Genomic_DNA"/>
</dbReference>